<dbReference type="GO" id="GO:0003684">
    <property type="term" value="F:damaged DNA binding"/>
    <property type="evidence" value="ECO:0007669"/>
    <property type="project" value="TreeGrafter"/>
</dbReference>
<evidence type="ECO:0000256" key="4">
    <source>
        <dbReference type="ARBA" id="ARBA00022801"/>
    </source>
</evidence>
<proteinExistence type="predicted"/>
<evidence type="ECO:0000313" key="7">
    <source>
        <dbReference type="Proteomes" id="UP000054560"/>
    </source>
</evidence>
<dbReference type="Gene3D" id="1.10.150.20">
    <property type="entry name" value="5' to 3' exonuclease, C-terminal subdomain"/>
    <property type="match status" value="1"/>
</dbReference>
<dbReference type="Proteomes" id="UP000054560">
    <property type="component" value="Unassembled WGS sequence"/>
</dbReference>
<accession>A0A0L0G0F1</accession>
<dbReference type="GO" id="GO:0000110">
    <property type="term" value="C:nucleotide-excision repair factor 1 complex"/>
    <property type="evidence" value="ECO:0007669"/>
    <property type="project" value="TreeGrafter"/>
</dbReference>
<dbReference type="GO" id="GO:0000712">
    <property type="term" value="P:resolution of meiotic recombination intermediates"/>
    <property type="evidence" value="ECO:0007669"/>
    <property type="project" value="TreeGrafter"/>
</dbReference>
<evidence type="ECO:0000256" key="2">
    <source>
        <dbReference type="ARBA" id="ARBA00022759"/>
    </source>
</evidence>
<keyword evidence="3" id="KW-0227">DNA damage</keyword>
<evidence type="ECO:0000256" key="5">
    <source>
        <dbReference type="ARBA" id="ARBA00023204"/>
    </source>
</evidence>
<keyword evidence="7" id="KW-1185">Reference proteome</keyword>
<evidence type="ECO:0000256" key="1">
    <source>
        <dbReference type="ARBA" id="ARBA00022722"/>
    </source>
</evidence>
<keyword evidence="1" id="KW-0540">Nuclease</keyword>
<dbReference type="GeneID" id="25905662"/>
<keyword evidence="4" id="KW-0378">Hydrolase</keyword>
<sequence>MSSKLTLLTSHFTSLRLIWSRSPHMSAEVIRSLKTGHAQPDPATCMAKRSAIEDEINTTHTAATAPGFNNGTTAYNSSNTGYNGSGGTTNTGYYNQQAKQLLLKMPGITSRNVKYVMDNVASVYELSQMNLKEVQTLLGQAAGKQLHDFVNQGL</sequence>
<dbReference type="eggNOG" id="KOG0442">
    <property type="taxonomic scope" value="Eukaryota"/>
</dbReference>
<dbReference type="GO" id="GO:0000014">
    <property type="term" value="F:single-stranded DNA endodeoxyribonuclease activity"/>
    <property type="evidence" value="ECO:0007669"/>
    <property type="project" value="TreeGrafter"/>
</dbReference>
<gene>
    <name evidence="6" type="ORF">SARC_05158</name>
</gene>
<dbReference type="GO" id="GO:0000724">
    <property type="term" value="P:double-strand break repair via homologous recombination"/>
    <property type="evidence" value="ECO:0007669"/>
    <property type="project" value="TreeGrafter"/>
</dbReference>
<keyword evidence="2" id="KW-0255">Endonuclease</keyword>
<dbReference type="GO" id="GO:0003697">
    <property type="term" value="F:single-stranded DNA binding"/>
    <property type="evidence" value="ECO:0007669"/>
    <property type="project" value="TreeGrafter"/>
</dbReference>
<dbReference type="InterPro" id="IPR010994">
    <property type="entry name" value="RuvA_2-like"/>
</dbReference>
<reference evidence="6 7" key="1">
    <citation type="submission" date="2011-02" db="EMBL/GenBank/DDBJ databases">
        <title>The Genome Sequence of Sphaeroforma arctica JP610.</title>
        <authorList>
            <consortium name="The Broad Institute Genome Sequencing Platform"/>
            <person name="Russ C."/>
            <person name="Cuomo C."/>
            <person name="Young S.K."/>
            <person name="Zeng Q."/>
            <person name="Gargeya S."/>
            <person name="Alvarado L."/>
            <person name="Berlin A."/>
            <person name="Chapman S.B."/>
            <person name="Chen Z."/>
            <person name="Freedman E."/>
            <person name="Gellesch M."/>
            <person name="Goldberg J."/>
            <person name="Griggs A."/>
            <person name="Gujja S."/>
            <person name="Heilman E."/>
            <person name="Heiman D."/>
            <person name="Howarth C."/>
            <person name="Mehta T."/>
            <person name="Neiman D."/>
            <person name="Pearson M."/>
            <person name="Roberts A."/>
            <person name="Saif S."/>
            <person name="Shea T."/>
            <person name="Shenoy N."/>
            <person name="Sisk P."/>
            <person name="Stolte C."/>
            <person name="Sykes S."/>
            <person name="White J."/>
            <person name="Yandava C."/>
            <person name="Burger G."/>
            <person name="Gray M.W."/>
            <person name="Holland P.W.H."/>
            <person name="King N."/>
            <person name="Lang F.B.F."/>
            <person name="Roger A.J."/>
            <person name="Ruiz-Trillo I."/>
            <person name="Haas B."/>
            <person name="Nusbaum C."/>
            <person name="Birren B."/>
        </authorList>
    </citation>
    <scope>NUCLEOTIDE SEQUENCE [LARGE SCALE GENOMIC DNA]</scope>
    <source>
        <strain evidence="6 7">JP610</strain>
    </source>
</reference>
<dbReference type="SUPFAM" id="SSF47781">
    <property type="entry name" value="RuvA domain 2-like"/>
    <property type="match status" value="1"/>
</dbReference>
<dbReference type="STRING" id="667725.A0A0L0G0F1"/>
<dbReference type="PANTHER" id="PTHR10150">
    <property type="entry name" value="DNA REPAIR ENDONUCLEASE XPF"/>
    <property type="match status" value="1"/>
</dbReference>
<dbReference type="OrthoDB" id="361020at2759"/>
<protein>
    <submittedName>
        <fullName evidence="6">Uncharacterized protein</fullName>
    </submittedName>
</protein>
<dbReference type="RefSeq" id="XP_014156464.1">
    <property type="nucleotide sequence ID" value="XM_014300989.1"/>
</dbReference>
<dbReference type="PANTHER" id="PTHR10150:SF0">
    <property type="entry name" value="DNA REPAIR ENDONUCLEASE XPF"/>
    <property type="match status" value="1"/>
</dbReference>
<evidence type="ECO:0000313" key="6">
    <source>
        <dbReference type="EMBL" id="KNC82562.1"/>
    </source>
</evidence>
<name>A0A0L0G0F1_9EUKA</name>
<evidence type="ECO:0000256" key="3">
    <source>
        <dbReference type="ARBA" id="ARBA00022763"/>
    </source>
</evidence>
<dbReference type="AlphaFoldDB" id="A0A0L0G0F1"/>
<organism evidence="6 7">
    <name type="scientific">Sphaeroforma arctica JP610</name>
    <dbReference type="NCBI Taxonomy" id="667725"/>
    <lineage>
        <taxon>Eukaryota</taxon>
        <taxon>Ichthyosporea</taxon>
        <taxon>Ichthyophonida</taxon>
        <taxon>Sphaeroforma</taxon>
    </lineage>
</organism>
<dbReference type="GO" id="GO:1901255">
    <property type="term" value="P:nucleotide-excision repair involved in interstrand cross-link repair"/>
    <property type="evidence" value="ECO:0007669"/>
    <property type="project" value="TreeGrafter"/>
</dbReference>
<keyword evidence="5" id="KW-0234">DNA repair</keyword>
<dbReference type="EMBL" id="KQ241915">
    <property type="protein sequence ID" value="KNC82562.1"/>
    <property type="molecule type" value="Genomic_DNA"/>
</dbReference>